<dbReference type="STRING" id="150033.RV14_GL000438"/>
<evidence type="ECO:0000256" key="2">
    <source>
        <dbReference type="ARBA" id="ARBA00023125"/>
    </source>
</evidence>
<dbReference type="InterPro" id="IPR003802">
    <property type="entry name" value="Sporulation_regulator_WhiA"/>
</dbReference>
<dbReference type="GO" id="GO:0051301">
    <property type="term" value="P:cell division"/>
    <property type="evidence" value="ECO:0007669"/>
    <property type="project" value="UniProtKB-UniRule"/>
</dbReference>
<dbReference type="SUPFAM" id="SSF55608">
    <property type="entry name" value="Homing endonucleases"/>
    <property type="match status" value="1"/>
</dbReference>
<evidence type="ECO:0000256" key="3">
    <source>
        <dbReference type="ARBA" id="ARBA00023306"/>
    </source>
</evidence>
<evidence type="ECO:0000259" key="6">
    <source>
        <dbReference type="Pfam" id="PF10298"/>
    </source>
</evidence>
<dbReference type="HAMAP" id="MF_01420">
    <property type="entry name" value="HTH_type_WhiA"/>
    <property type="match status" value="1"/>
</dbReference>
<feature type="domain" description="Sporulation regulator WhiA C-terminal" evidence="5">
    <location>
        <begin position="219"/>
        <end position="303"/>
    </location>
</feature>
<dbReference type="Gene3D" id="3.10.28.10">
    <property type="entry name" value="Homing endonucleases"/>
    <property type="match status" value="1"/>
</dbReference>
<evidence type="ECO:0000313" key="9">
    <source>
        <dbReference type="Proteomes" id="UP000182152"/>
    </source>
</evidence>
<dbReference type="Proteomes" id="UP000182152">
    <property type="component" value="Unassembled WGS sequence"/>
</dbReference>
<keyword evidence="9" id="KW-1185">Reference proteome</keyword>
<dbReference type="NCBIfam" id="TIGR00647">
    <property type="entry name" value="DNA_bind_WhiA"/>
    <property type="match status" value="1"/>
</dbReference>
<name>A0A1L8WIN7_9ENTE</name>
<dbReference type="InterPro" id="IPR018478">
    <property type="entry name" value="Sporu_reg_WhiA_N_dom"/>
</dbReference>
<comment type="function">
    <text evidence="4">Involved in cell division and chromosome segregation.</text>
</comment>
<feature type="domain" description="WhiA LAGLIDADG-like" evidence="7">
    <location>
        <begin position="124"/>
        <end position="216"/>
    </location>
</feature>
<evidence type="ECO:0000256" key="1">
    <source>
        <dbReference type="ARBA" id="ARBA00022618"/>
    </source>
</evidence>
<reference evidence="8 9" key="1">
    <citation type="submission" date="2014-12" db="EMBL/GenBank/DDBJ databases">
        <title>Draft genome sequences of 29 type strains of Enterococci.</title>
        <authorList>
            <person name="Zhong Z."/>
            <person name="Sun Z."/>
            <person name="Liu W."/>
            <person name="Zhang W."/>
            <person name="Zhang H."/>
        </authorList>
    </citation>
    <scope>NUCLEOTIDE SEQUENCE [LARGE SCALE GENOMIC DNA]</scope>
    <source>
        <strain evidence="8 9">DSM 15687</strain>
    </source>
</reference>
<dbReference type="RefSeq" id="WP_071855626.1">
    <property type="nucleotide sequence ID" value="NZ_JBCLRY010000003.1"/>
</dbReference>
<dbReference type="InterPro" id="IPR023054">
    <property type="entry name" value="Sporulation_regulator_WhiA_C"/>
</dbReference>
<keyword evidence="1 4" id="KW-0132">Cell division</keyword>
<organism evidence="8 9">
    <name type="scientific">Enterococcus ratti</name>
    <dbReference type="NCBI Taxonomy" id="150033"/>
    <lineage>
        <taxon>Bacteria</taxon>
        <taxon>Bacillati</taxon>
        <taxon>Bacillota</taxon>
        <taxon>Bacilli</taxon>
        <taxon>Lactobacillales</taxon>
        <taxon>Enterococcaceae</taxon>
        <taxon>Enterococcus</taxon>
    </lineage>
</organism>
<gene>
    <name evidence="4" type="primary">whiA</name>
    <name evidence="8" type="ORF">RV14_GL000438</name>
</gene>
<feature type="domain" description="Sporulation transcription regulator WhiA N-terminal" evidence="6">
    <location>
        <begin position="19"/>
        <end position="103"/>
    </location>
</feature>
<dbReference type="OrthoDB" id="401278at2"/>
<sequence>MSFAADVKKELTTLEVHREHAKAELAALLRMNGSLGIVNQQFILNVQTENAAIARRIYSLLKDHYNVRSELLVRKKMKLKKNNVYIVRLKQGTKNVLMDLDIMDGLMFNGNVSKEIMGNSQKMRSYLRGAFMASGSVNNPETSRYHLEIFSIYEQHNQDICEMLNYYGLHARTLERRNGYISYLKGAEKIADFLTLIGATNSMLRFEDVRIVRDMRNSVNRLVNCETANLNKTIDAASKQIENIELIENKVGLNALPEKLQEIAELRLQHPEVSLKELGEMMPSGTISKSGINHRIRKINEFAEKLRAGANGNKKEVAVK</sequence>
<accession>A0A1L8WIN7</accession>
<dbReference type="InterPro" id="IPR027434">
    <property type="entry name" value="Homing_endonucl"/>
</dbReference>
<dbReference type="Pfam" id="PF14527">
    <property type="entry name" value="LAGLIDADG_WhiA"/>
    <property type="match status" value="1"/>
</dbReference>
<dbReference type="EMBL" id="JXLB01000012">
    <property type="protein sequence ID" value="OJG80894.1"/>
    <property type="molecule type" value="Genomic_DNA"/>
</dbReference>
<comment type="caution">
    <text evidence="8">The sequence shown here is derived from an EMBL/GenBank/DDBJ whole genome shotgun (WGS) entry which is preliminary data.</text>
</comment>
<proteinExistence type="inferred from homology"/>
<dbReference type="GO" id="GO:0003677">
    <property type="term" value="F:DNA binding"/>
    <property type="evidence" value="ECO:0007669"/>
    <property type="project" value="UniProtKB-UniRule"/>
</dbReference>
<keyword evidence="2 4" id="KW-0238">DNA-binding</keyword>
<evidence type="ECO:0000313" key="8">
    <source>
        <dbReference type="EMBL" id="OJG80894.1"/>
    </source>
</evidence>
<dbReference type="PANTHER" id="PTHR37307:SF1">
    <property type="entry name" value="CELL DIVISION PROTEIN WHIA-RELATED"/>
    <property type="match status" value="1"/>
</dbReference>
<dbReference type="GO" id="GO:0043937">
    <property type="term" value="P:regulation of sporulation"/>
    <property type="evidence" value="ECO:0007669"/>
    <property type="project" value="InterPro"/>
</dbReference>
<comment type="similarity">
    <text evidence="4">Belongs to the WhiA family.</text>
</comment>
<evidence type="ECO:0000259" key="7">
    <source>
        <dbReference type="Pfam" id="PF14527"/>
    </source>
</evidence>
<protein>
    <recommendedName>
        <fullName evidence="4">Probable cell division protein WhiA</fullName>
    </recommendedName>
</protein>
<dbReference type="Pfam" id="PF10298">
    <property type="entry name" value="WhiA_N"/>
    <property type="match status" value="1"/>
</dbReference>
<dbReference type="AlphaFoldDB" id="A0A1L8WIN7"/>
<evidence type="ECO:0000256" key="4">
    <source>
        <dbReference type="HAMAP-Rule" id="MF_01420"/>
    </source>
</evidence>
<dbReference type="PANTHER" id="PTHR37307">
    <property type="entry name" value="CELL DIVISION PROTEIN WHIA-RELATED"/>
    <property type="match status" value="1"/>
</dbReference>
<evidence type="ECO:0000259" key="5">
    <source>
        <dbReference type="Pfam" id="PF02650"/>
    </source>
</evidence>
<keyword evidence="3 4" id="KW-0131">Cell cycle</keyword>
<dbReference type="Pfam" id="PF02650">
    <property type="entry name" value="HTH_WhiA"/>
    <property type="match status" value="1"/>
</dbReference>
<dbReference type="InterPro" id="IPR039518">
    <property type="entry name" value="WhiA_LAGLIDADG_dom"/>
</dbReference>
<dbReference type="FunFam" id="3.10.28.10:FF:000002">
    <property type="entry name" value="Probable cell division protein WhiA"/>
    <property type="match status" value="1"/>
</dbReference>